<evidence type="ECO:0000259" key="12">
    <source>
        <dbReference type="PROSITE" id="PS50071"/>
    </source>
</evidence>
<keyword evidence="14" id="KW-1185">Reference proteome</keyword>
<gene>
    <name evidence="13" type="ORF">OLEA9_A086069</name>
</gene>
<keyword evidence="11" id="KW-0175">Coiled coil</keyword>
<feature type="DNA-binding region" description="Homeobox" evidence="8">
    <location>
        <begin position="6"/>
        <end position="65"/>
    </location>
</feature>
<dbReference type="GO" id="GO:0000981">
    <property type="term" value="F:DNA-binding transcription factor activity, RNA polymerase II-specific"/>
    <property type="evidence" value="ECO:0007669"/>
    <property type="project" value="UniProtKB-UniRule"/>
</dbReference>
<dbReference type="PANTHER" id="PTHR24326:SF522">
    <property type="entry name" value="HOMEOBOX-LEUCINE ZIPPER PROTEIN ATHB-52"/>
    <property type="match status" value="1"/>
</dbReference>
<comment type="function">
    <text evidence="10">Transcription factor.</text>
</comment>
<name>A0A8S0UFU4_OLEEU</name>
<dbReference type="EMBL" id="CACTIH010007997">
    <property type="protein sequence ID" value="CAA3019007.1"/>
    <property type="molecule type" value="Genomic_DNA"/>
</dbReference>
<dbReference type="Gene3D" id="1.10.10.60">
    <property type="entry name" value="Homeodomain-like"/>
    <property type="match status" value="1"/>
</dbReference>
<keyword evidence="6 8" id="KW-0539">Nucleus</keyword>
<dbReference type="Gramene" id="OE9A086069T1">
    <property type="protein sequence ID" value="OE9A086069C1"/>
    <property type="gene ID" value="OE9A086069"/>
</dbReference>
<evidence type="ECO:0000256" key="1">
    <source>
        <dbReference type="ARBA" id="ARBA00004123"/>
    </source>
</evidence>
<dbReference type="AlphaFoldDB" id="A0A8S0UFU4"/>
<evidence type="ECO:0000256" key="2">
    <source>
        <dbReference type="ARBA" id="ARBA00023015"/>
    </source>
</evidence>
<dbReference type="PRINTS" id="PR00031">
    <property type="entry name" value="HTHREPRESSR"/>
</dbReference>
<evidence type="ECO:0000256" key="10">
    <source>
        <dbReference type="RuleBase" id="RU369038"/>
    </source>
</evidence>
<dbReference type="InterPro" id="IPR017970">
    <property type="entry name" value="Homeobox_CS"/>
</dbReference>
<protein>
    <recommendedName>
        <fullName evidence="10">Homeobox-leucine zipper protein</fullName>
    </recommendedName>
    <alternativeName>
        <fullName evidence="10">HD-ZIP protein</fullName>
    </alternativeName>
    <alternativeName>
        <fullName evidence="10">Homeodomain transcription factor</fullName>
    </alternativeName>
</protein>
<proteinExistence type="inferred from homology"/>
<dbReference type="InterPro" id="IPR001356">
    <property type="entry name" value="HD"/>
</dbReference>
<dbReference type="InterPro" id="IPR000047">
    <property type="entry name" value="HTH_motif"/>
</dbReference>
<sequence>MDSFRSQTRKKRLTPNQLMLLETNFNFDSKLDPGRKSQLALQLGVPPRQVATWYQNRRARDKNQSLEIDHKILQLRLENILSHNAKLQEEVARLKDKLNKVQEMLQTFNSSFSSSSDEVGSTNLIHSSKNHLDMEPYASFIRDAGQFGPTEGDDLFA</sequence>
<evidence type="ECO:0000256" key="6">
    <source>
        <dbReference type="ARBA" id="ARBA00023242"/>
    </source>
</evidence>
<evidence type="ECO:0000313" key="14">
    <source>
        <dbReference type="Proteomes" id="UP000594638"/>
    </source>
</evidence>
<dbReference type="GO" id="GO:0043565">
    <property type="term" value="F:sequence-specific DNA binding"/>
    <property type="evidence" value="ECO:0007669"/>
    <property type="project" value="TreeGrafter"/>
</dbReference>
<reference evidence="13 14" key="1">
    <citation type="submission" date="2019-12" db="EMBL/GenBank/DDBJ databases">
        <authorList>
            <person name="Alioto T."/>
            <person name="Alioto T."/>
            <person name="Gomez Garrido J."/>
        </authorList>
    </citation>
    <scope>NUCLEOTIDE SEQUENCE [LARGE SCALE GENOMIC DNA]</scope>
</reference>
<dbReference type="Proteomes" id="UP000594638">
    <property type="component" value="Unassembled WGS sequence"/>
</dbReference>
<feature type="domain" description="Homeobox" evidence="12">
    <location>
        <begin position="4"/>
        <end position="64"/>
    </location>
</feature>
<evidence type="ECO:0000256" key="4">
    <source>
        <dbReference type="ARBA" id="ARBA00023155"/>
    </source>
</evidence>
<evidence type="ECO:0000256" key="11">
    <source>
        <dbReference type="SAM" id="Coils"/>
    </source>
</evidence>
<evidence type="ECO:0000256" key="8">
    <source>
        <dbReference type="PROSITE-ProRule" id="PRU00108"/>
    </source>
</evidence>
<evidence type="ECO:0000313" key="13">
    <source>
        <dbReference type="EMBL" id="CAA3019007.1"/>
    </source>
</evidence>
<dbReference type="SUPFAM" id="SSF46689">
    <property type="entry name" value="Homeodomain-like"/>
    <property type="match status" value="1"/>
</dbReference>
<dbReference type="GO" id="GO:0045893">
    <property type="term" value="P:positive regulation of DNA-templated transcription"/>
    <property type="evidence" value="ECO:0007669"/>
    <property type="project" value="TreeGrafter"/>
</dbReference>
<feature type="coiled-coil region" evidence="11">
    <location>
        <begin position="56"/>
        <end position="111"/>
    </location>
</feature>
<comment type="subcellular location">
    <subcellularLocation>
        <location evidence="1 8 9">Nucleus</location>
    </subcellularLocation>
</comment>
<dbReference type="OrthoDB" id="6159439at2759"/>
<dbReference type="InterPro" id="IPR009057">
    <property type="entry name" value="Homeodomain-like_sf"/>
</dbReference>
<dbReference type="Pfam" id="PF00046">
    <property type="entry name" value="Homeodomain"/>
    <property type="match status" value="1"/>
</dbReference>
<accession>A0A8S0UFU4</accession>
<keyword evidence="2 10" id="KW-0805">Transcription regulation</keyword>
<evidence type="ECO:0000256" key="3">
    <source>
        <dbReference type="ARBA" id="ARBA00023125"/>
    </source>
</evidence>
<evidence type="ECO:0000256" key="7">
    <source>
        <dbReference type="ARBA" id="ARBA00025748"/>
    </source>
</evidence>
<dbReference type="PROSITE" id="PS50071">
    <property type="entry name" value="HOMEOBOX_2"/>
    <property type="match status" value="1"/>
</dbReference>
<dbReference type="InterPro" id="IPR045224">
    <property type="entry name" value="HDZip_class_I_plant"/>
</dbReference>
<dbReference type="PROSITE" id="PS00027">
    <property type="entry name" value="HOMEOBOX_1"/>
    <property type="match status" value="1"/>
</dbReference>
<keyword evidence="3 8" id="KW-0238">DNA-binding</keyword>
<dbReference type="CDD" id="cd00086">
    <property type="entry name" value="homeodomain"/>
    <property type="match status" value="1"/>
</dbReference>
<keyword evidence="5 10" id="KW-0804">Transcription</keyword>
<evidence type="ECO:0000256" key="5">
    <source>
        <dbReference type="ARBA" id="ARBA00023163"/>
    </source>
</evidence>
<comment type="caution">
    <text evidence="13">The sequence shown here is derived from an EMBL/GenBank/DDBJ whole genome shotgun (WGS) entry which is preliminary data.</text>
</comment>
<keyword evidence="4 8" id="KW-0371">Homeobox</keyword>
<organism evidence="13 14">
    <name type="scientific">Olea europaea subsp. europaea</name>
    <dbReference type="NCBI Taxonomy" id="158383"/>
    <lineage>
        <taxon>Eukaryota</taxon>
        <taxon>Viridiplantae</taxon>
        <taxon>Streptophyta</taxon>
        <taxon>Embryophyta</taxon>
        <taxon>Tracheophyta</taxon>
        <taxon>Spermatophyta</taxon>
        <taxon>Magnoliopsida</taxon>
        <taxon>eudicotyledons</taxon>
        <taxon>Gunneridae</taxon>
        <taxon>Pentapetalae</taxon>
        <taxon>asterids</taxon>
        <taxon>lamiids</taxon>
        <taxon>Lamiales</taxon>
        <taxon>Oleaceae</taxon>
        <taxon>Oleeae</taxon>
        <taxon>Olea</taxon>
    </lineage>
</organism>
<dbReference type="GO" id="GO:0005634">
    <property type="term" value="C:nucleus"/>
    <property type="evidence" value="ECO:0007669"/>
    <property type="project" value="UniProtKB-SubCell"/>
</dbReference>
<dbReference type="SMART" id="SM00389">
    <property type="entry name" value="HOX"/>
    <property type="match status" value="1"/>
</dbReference>
<dbReference type="PANTHER" id="PTHR24326">
    <property type="entry name" value="HOMEOBOX-LEUCINE ZIPPER PROTEIN"/>
    <property type="match status" value="1"/>
</dbReference>
<evidence type="ECO:0000256" key="9">
    <source>
        <dbReference type="RuleBase" id="RU000682"/>
    </source>
</evidence>
<comment type="similarity">
    <text evidence="7 10">Belongs to the HD-ZIP homeobox family. Class I subfamily.</text>
</comment>